<evidence type="ECO:0000256" key="1">
    <source>
        <dbReference type="SAM" id="MobiDB-lite"/>
    </source>
</evidence>
<dbReference type="EMBL" id="AXCN02001501">
    <property type="status" value="NOT_ANNOTATED_CDS"/>
    <property type="molecule type" value="Genomic_DNA"/>
</dbReference>
<feature type="transmembrane region" description="Helical" evidence="2">
    <location>
        <begin position="94"/>
        <end position="113"/>
    </location>
</feature>
<name>A0A182Q3W0_9DIPT</name>
<reference evidence="4" key="1">
    <citation type="submission" date="2014-01" db="EMBL/GenBank/DDBJ databases">
        <title>The Genome Sequence of Anopheles farauti FAR1 (V2).</title>
        <authorList>
            <consortium name="The Broad Institute Genomics Platform"/>
            <person name="Neafsey D.E."/>
            <person name="Besansky N."/>
            <person name="Howell P."/>
            <person name="Walton C."/>
            <person name="Young S.K."/>
            <person name="Zeng Q."/>
            <person name="Gargeya S."/>
            <person name="Fitzgerald M."/>
            <person name="Haas B."/>
            <person name="Abouelleil A."/>
            <person name="Allen A.W."/>
            <person name="Alvarado L."/>
            <person name="Arachchi H.M."/>
            <person name="Berlin A.M."/>
            <person name="Chapman S.B."/>
            <person name="Gainer-Dewar J."/>
            <person name="Goldberg J."/>
            <person name="Griggs A."/>
            <person name="Gujja S."/>
            <person name="Hansen M."/>
            <person name="Howarth C."/>
            <person name="Imamovic A."/>
            <person name="Ireland A."/>
            <person name="Larimer J."/>
            <person name="McCowan C."/>
            <person name="Murphy C."/>
            <person name="Pearson M."/>
            <person name="Poon T.W."/>
            <person name="Priest M."/>
            <person name="Roberts A."/>
            <person name="Saif S."/>
            <person name="Shea T."/>
            <person name="Sisk P."/>
            <person name="Sykes S."/>
            <person name="Wortman J."/>
            <person name="Nusbaum C."/>
            <person name="Birren B."/>
        </authorList>
    </citation>
    <scope>NUCLEOTIDE SEQUENCE [LARGE SCALE GENOMIC DNA]</scope>
    <source>
        <strain evidence="4">FAR1</strain>
    </source>
</reference>
<keyword evidence="4" id="KW-1185">Reference proteome</keyword>
<dbReference type="EnsemblMetazoa" id="AFAF002553-RA">
    <property type="protein sequence ID" value="AFAF002553-PA"/>
    <property type="gene ID" value="AFAF002553"/>
</dbReference>
<feature type="region of interest" description="Disordered" evidence="1">
    <location>
        <begin position="58"/>
        <end position="83"/>
    </location>
</feature>
<feature type="transmembrane region" description="Helical" evidence="2">
    <location>
        <begin position="14"/>
        <end position="34"/>
    </location>
</feature>
<accession>A0A182Q3W0</accession>
<proteinExistence type="predicted"/>
<keyword evidence="2" id="KW-0812">Transmembrane</keyword>
<dbReference type="Proteomes" id="UP000075886">
    <property type="component" value="Unassembled WGS sequence"/>
</dbReference>
<evidence type="ECO:0000256" key="2">
    <source>
        <dbReference type="SAM" id="Phobius"/>
    </source>
</evidence>
<evidence type="ECO:0000313" key="3">
    <source>
        <dbReference type="EnsemblMetazoa" id="AFAF002553-PA"/>
    </source>
</evidence>
<sequence>MKVTVLPPDPLPEAAVVAPGAAVVPAVVVVVAAVAAVANSAVVVAVVVATVAGTVVPPPPPPPMPISEDDPRTVKPMPPTPTPSSWPLLTDSKYRVLISTGVKISFILVTLRLRIFQAIVSSFISATTVPAFRLMPFNNSCHTCLGMSGSDHDSCTPTASRSSPIPLRTTMIVSIIYEDE</sequence>
<dbReference type="VEuPathDB" id="VectorBase:AFAF002553"/>
<reference evidence="3" key="2">
    <citation type="submission" date="2020-05" db="UniProtKB">
        <authorList>
            <consortium name="EnsemblMetazoa"/>
        </authorList>
    </citation>
    <scope>IDENTIFICATION</scope>
    <source>
        <strain evidence="3">FAR1</strain>
    </source>
</reference>
<organism evidence="3 4">
    <name type="scientific">Anopheles farauti</name>
    <dbReference type="NCBI Taxonomy" id="69004"/>
    <lineage>
        <taxon>Eukaryota</taxon>
        <taxon>Metazoa</taxon>
        <taxon>Ecdysozoa</taxon>
        <taxon>Arthropoda</taxon>
        <taxon>Hexapoda</taxon>
        <taxon>Insecta</taxon>
        <taxon>Pterygota</taxon>
        <taxon>Neoptera</taxon>
        <taxon>Endopterygota</taxon>
        <taxon>Diptera</taxon>
        <taxon>Nematocera</taxon>
        <taxon>Culicoidea</taxon>
        <taxon>Culicidae</taxon>
        <taxon>Anophelinae</taxon>
        <taxon>Anopheles</taxon>
    </lineage>
</organism>
<evidence type="ECO:0000313" key="4">
    <source>
        <dbReference type="Proteomes" id="UP000075886"/>
    </source>
</evidence>
<protein>
    <submittedName>
        <fullName evidence="3">Uncharacterized protein</fullName>
    </submittedName>
</protein>
<keyword evidence="2" id="KW-0472">Membrane</keyword>
<keyword evidence="2" id="KW-1133">Transmembrane helix</keyword>
<dbReference type="AlphaFoldDB" id="A0A182Q3W0"/>
<feature type="transmembrane region" description="Helical" evidence="2">
    <location>
        <begin position="41"/>
        <end position="58"/>
    </location>
</feature>